<dbReference type="Pfam" id="PF00443">
    <property type="entry name" value="UCH"/>
    <property type="match status" value="1"/>
</dbReference>
<reference evidence="2" key="1">
    <citation type="submission" date="2023-10" db="EMBL/GenBank/DDBJ databases">
        <authorList>
            <person name="Chen Y."/>
            <person name="Shah S."/>
            <person name="Dougan E. K."/>
            <person name="Thang M."/>
            <person name="Chan C."/>
        </authorList>
    </citation>
    <scope>NUCLEOTIDE SEQUENCE [LARGE SCALE GENOMIC DNA]</scope>
</reference>
<gene>
    <name evidence="2" type="ORF">PCOR1329_LOCUS19600</name>
</gene>
<feature type="non-terminal residue" evidence="2">
    <location>
        <position position="1"/>
    </location>
</feature>
<dbReference type="PROSITE" id="PS00972">
    <property type="entry name" value="USP_1"/>
    <property type="match status" value="1"/>
</dbReference>
<dbReference type="SUPFAM" id="SSF54001">
    <property type="entry name" value="Cysteine proteinases"/>
    <property type="match status" value="1"/>
</dbReference>
<dbReference type="PROSITE" id="PS50235">
    <property type="entry name" value="USP_3"/>
    <property type="match status" value="1"/>
</dbReference>
<comment type="caution">
    <text evidence="2">The sequence shown here is derived from an EMBL/GenBank/DDBJ whole genome shotgun (WGS) entry which is preliminary data.</text>
</comment>
<name>A0ABN9RCS9_9DINO</name>
<feature type="non-terminal residue" evidence="2">
    <location>
        <position position="214"/>
    </location>
</feature>
<protein>
    <recommendedName>
        <fullName evidence="1">USP domain-containing protein</fullName>
    </recommendedName>
</protein>
<dbReference type="InterPro" id="IPR028889">
    <property type="entry name" value="USP"/>
</dbReference>
<organism evidence="2 3">
    <name type="scientific">Prorocentrum cordatum</name>
    <dbReference type="NCBI Taxonomy" id="2364126"/>
    <lineage>
        <taxon>Eukaryota</taxon>
        <taxon>Sar</taxon>
        <taxon>Alveolata</taxon>
        <taxon>Dinophyceae</taxon>
        <taxon>Prorocentrales</taxon>
        <taxon>Prorocentraceae</taxon>
        <taxon>Prorocentrum</taxon>
    </lineage>
</organism>
<evidence type="ECO:0000313" key="2">
    <source>
        <dbReference type="EMBL" id="CAK0816782.1"/>
    </source>
</evidence>
<evidence type="ECO:0000259" key="1">
    <source>
        <dbReference type="PROSITE" id="PS50235"/>
    </source>
</evidence>
<dbReference type="InterPro" id="IPR050164">
    <property type="entry name" value="Peptidase_C19"/>
</dbReference>
<dbReference type="PANTHER" id="PTHR24006">
    <property type="entry name" value="UBIQUITIN CARBOXYL-TERMINAL HYDROLASE"/>
    <property type="match status" value="1"/>
</dbReference>
<dbReference type="InterPro" id="IPR038765">
    <property type="entry name" value="Papain-like_cys_pep_sf"/>
</dbReference>
<dbReference type="InterPro" id="IPR018200">
    <property type="entry name" value="USP_CS"/>
</dbReference>
<dbReference type="Gene3D" id="3.90.70.10">
    <property type="entry name" value="Cysteine proteinases"/>
    <property type="match status" value="1"/>
</dbReference>
<accession>A0ABN9RCS9</accession>
<sequence>GLPRVAAEPSSPLCAALPCVLAALPLGSPAGGPPACERARLEELLRARAAAAPGRGGAVRPAGAGLRNIGNTCYLNSFLQALGLTESFAADLFALFPPLLGPGEASAGPPRQAAPQKGGAALQRALAQVLTRLAVGRRAFAPSALASLTPFGLGGKQQDVTELARWLFEKVGDAERDESLTARSFGGRACTVVRCEACGHRQEKRETFSDLCLP</sequence>
<dbReference type="EMBL" id="CAUYUJ010006274">
    <property type="protein sequence ID" value="CAK0816782.1"/>
    <property type="molecule type" value="Genomic_DNA"/>
</dbReference>
<dbReference type="Proteomes" id="UP001189429">
    <property type="component" value="Unassembled WGS sequence"/>
</dbReference>
<feature type="domain" description="USP" evidence="1">
    <location>
        <begin position="64"/>
        <end position="214"/>
    </location>
</feature>
<dbReference type="InterPro" id="IPR001394">
    <property type="entry name" value="Peptidase_C19_UCH"/>
</dbReference>
<keyword evidence="3" id="KW-1185">Reference proteome</keyword>
<evidence type="ECO:0000313" key="3">
    <source>
        <dbReference type="Proteomes" id="UP001189429"/>
    </source>
</evidence>
<proteinExistence type="predicted"/>